<proteinExistence type="predicted"/>
<reference evidence="4" key="1">
    <citation type="journal article" date="2006" name="PLoS Biol.">
        <title>Macronuclear genome sequence of the ciliate Tetrahymena thermophila, a model eukaryote.</title>
        <authorList>
            <person name="Eisen J.A."/>
            <person name="Coyne R.S."/>
            <person name="Wu M."/>
            <person name="Wu D."/>
            <person name="Thiagarajan M."/>
            <person name="Wortman J.R."/>
            <person name="Badger J.H."/>
            <person name="Ren Q."/>
            <person name="Amedeo P."/>
            <person name="Jones K.M."/>
            <person name="Tallon L.J."/>
            <person name="Delcher A.L."/>
            <person name="Salzberg S.L."/>
            <person name="Silva J.C."/>
            <person name="Haas B.J."/>
            <person name="Majoros W.H."/>
            <person name="Farzad M."/>
            <person name="Carlton J.M."/>
            <person name="Smith R.K. Jr."/>
            <person name="Garg J."/>
            <person name="Pearlman R.E."/>
            <person name="Karrer K.M."/>
            <person name="Sun L."/>
            <person name="Manning G."/>
            <person name="Elde N.C."/>
            <person name="Turkewitz A.P."/>
            <person name="Asai D.J."/>
            <person name="Wilkes D.E."/>
            <person name="Wang Y."/>
            <person name="Cai H."/>
            <person name="Collins K."/>
            <person name="Stewart B.A."/>
            <person name="Lee S.R."/>
            <person name="Wilamowska K."/>
            <person name="Weinberg Z."/>
            <person name="Ruzzo W.L."/>
            <person name="Wloga D."/>
            <person name="Gaertig J."/>
            <person name="Frankel J."/>
            <person name="Tsao C.-C."/>
            <person name="Gorovsky M.A."/>
            <person name="Keeling P.J."/>
            <person name="Waller R.F."/>
            <person name="Patron N.J."/>
            <person name="Cherry J.M."/>
            <person name="Stover N.A."/>
            <person name="Krieger C.J."/>
            <person name="del Toro C."/>
            <person name="Ryder H.F."/>
            <person name="Williamson S.C."/>
            <person name="Barbeau R.A."/>
            <person name="Hamilton E.P."/>
            <person name="Orias E."/>
        </authorList>
    </citation>
    <scope>NUCLEOTIDE SEQUENCE [LARGE SCALE GENOMIC DNA]</scope>
    <source>
        <strain evidence="4">SB210</strain>
    </source>
</reference>
<name>I7M865_TETTS</name>
<feature type="coiled-coil region" evidence="1">
    <location>
        <begin position="247"/>
        <end position="282"/>
    </location>
</feature>
<dbReference type="KEGG" id="tet:TTHERM_00334330"/>
<dbReference type="EMBL" id="GG662666">
    <property type="protein sequence ID" value="EAR97256.1"/>
    <property type="molecule type" value="Genomic_DNA"/>
</dbReference>
<sequence length="763" mass="89702">MDQIQDDKSLSNSRLHQQLSKANYSFNTNDQILMSESQSPTKFHQKRINFLESNSKQNFMENGIEQASSEKLQKAYKVHFIYEKLQDRLKLRKRDGDLNFRKMMHEFRQLDTFVDTRQEIQSMNLAFQKGFKSSLEVLKIRDKIQQLNKELKDTSSKYQMQFGEYEVIDEQAEQNNLGGVKGAKQAKELLRRSKKYLQTKSKNMKIYDSTQAITESLKDYIQKHTQTVNQIELKDDTNEFYSNLESVFEHQKRLISLKEQHAELERKKQEEKEKQLRELIKLSKYDINGGNEKAVPNQGYFDEYHKNTQKTINKALKESQRIYRQKLGLISQKDKLFLDIQENIIDKNQEKQQPEQNDLTSPVQNKNNFFSQTISATKVQNIQNQQQKEQKLPIFQSRSSTNTPLKTNFITQQPDITQSSFNKLNQRRYNQNAMTSYNSMTRLNQSSINKTYIPSGEIQEEKVDYDDQQEEQEKAQKLINNLAISPSIQNSYKNISTLSTARETEKITIPLLQINNNQQNLNHAKGQRQAQTQENFKEKVARDKLSEFSRSSLVNTSQNALRHSRIDSFFDKNPFNQVKQKLNSRMNKNSIDKITLQQKNQRYSSQTEQTPNAFTSDSDQTPLKGRKKSLGGLTDEVSNLVKIMAERSPKQSEIKRLSSLYTPKSTRFTIEKKNIFLSNIESQQETIKQFISTMKEAEVTYKEEKQKLMQQLLEAKQQYKSTQERYEDPKITSIREVEQNVEHKFKNFLRRNYKPKTLQIANY</sequence>
<evidence type="ECO:0000313" key="3">
    <source>
        <dbReference type="EMBL" id="EAR97256.1"/>
    </source>
</evidence>
<evidence type="ECO:0000256" key="2">
    <source>
        <dbReference type="SAM" id="MobiDB-lite"/>
    </source>
</evidence>
<dbReference type="RefSeq" id="XP_001017501.1">
    <property type="nucleotide sequence ID" value="XM_001017501.1"/>
</dbReference>
<dbReference type="Proteomes" id="UP000009168">
    <property type="component" value="Unassembled WGS sequence"/>
</dbReference>
<organism evidence="3 4">
    <name type="scientific">Tetrahymena thermophila (strain SB210)</name>
    <dbReference type="NCBI Taxonomy" id="312017"/>
    <lineage>
        <taxon>Eukaryota</taxon>
        <taxon>Sar</taxon>
        <taxon>Alveolata</taxon>
        <taxon>Ciliophora</taxon>
        <taxon>Intramacronucleata</taxon>
        <taxon>Oligohymenophorea</taxon>
        <taxon>Hymenostomatida</taxon>
        <taxon>Tetrahymenina</taxon>
        <taxon>Tetrahymenidae</taxon>
        <taxon>Tetrahymena</taxon>
    </lineage>
</organism>
<dbReference type="AlphaFoldDB" id="I7M865"/>
<gene>
    <name evidence="3" type="ORF">TTHERM_00334330</name>
</gene>
<feature type="coiled-coil region" evidence="1">
    <location>
        <begin position="680"/>
        <end position="725"/>
    </location>
</feature>
<dbReference type="HOGENOM" id="CLU_365845_0_0_1"/>
<feature type="coiled-coil region" evidence="1">
    <location>
        <begin position="458"/>
        <end position="485"/>
    </location>
</feature>
<accession>I7M865</accession>
<protein>
    <submittedName>
        <fullName evidence="3">Uncharacterized protein</fullName>
    </submittedName>
</protein>
<keyword evidence="1" id="KW-0175">Coiled coil</keyword>
<dbReference type="InParanoid" id="I7M865"/>
<evidence type="ECO:0000313" key="4">
    <source>
        <dbReference type="Proteomes" id="UP000009168"/>
    </source>
</evidence>
<feature type="region of interest" description="Disordered" evidence="2">
    <location>
        <begin position="595"/>
        <end position="631"/>
    </location>
</feature>
<evidence type="ECO:0000256" key="1">
    <source>
        <dbReference type="SAM" id="Coils"/>
    </source>
</evidence>
<feature type="compositionally biased region" description="Polar residues" evidence="2">
    <location>
        <begin position="595"/>
        <end position="621"/>
    </location>
</feature>
<keyword evidence="4" id="KW-1185">Reference proteome</keyword>
<dbReference type="GeneID" id="7838524"/>